<organism evidence="2 4">
    <name type="scientific">Rotaria magnacalcarata</name>
    <dbReference type="NCBI Taxonomy" id="392030"/>
    <lineage>
        <taxon>Eukaryota</taxon>
        <taxon>Metazoa</taxon>
        <taxon>Spiralia</taxon>
        <taxon>Gnathifera</taxon>
        <taxon>Rotifera</taxon>
        <taxon>Eurotatoria</taxon>
        <taxon>Bdelloidea</taxon>
        <taxon>Philodinida</taxon>
        <taxon>Philodinidae</taxon>
        <taxon>Rotaria</taxon>
    </lineage>
</organism>
<name>A0A817AIH3_9BILA</name>
<gene>
    <name evidence="2" type="ORF">MBJ925_LOCUS37695</name>
    <name evidence="3" type="ORF">SMN809_LOCUS82182</name>
</gene>
<evidence type="ECO:0000313" key="2">
    <source>
        <dbReference type="EMBL" id="CAF2247747.1"/>
    </source>
</evidence>
<reference evidence="2" key="1">
    <citation type="submission" date="2021-02" db="EMBL/GenBank/DDBJ databases">
        <authorList>
            <person name="Nowell W R."/>
        </authorList>
    </citation>
    <scope>NUCLEOTIDE SEQUENCE</scope>
</reference>
<evidence type="ECO:0000313" key="3">
    <source>
        <dbReference type="EMBL" id="CAF5221079.1"/>
    </source>
</evidence>
<dbReference type="EMBL" id="CAJNRE010020962">
    <property type="protein sequence ID" value="CAF2247747.1"/>
    <property type="molecule type" value="Genomic_DNA"/>
</dbReference>
<feature type="non-terminal residue" evidence="2">
    <location>
        <position position="96"/>
    </location>
</feature>
<dbReference type="Proteomes" id="UP000676336">
    <property type="component" value="Unassembled WGS sequence"/>
</dbReference>
<proteinExistence type="predicted"/>
<evidence type="ECO:0000313" key="4">
    <source>
        <dbReference type="Proteomes" id="UP000663824"/>
    </source>
</evidence>
<protein>
    <recommendedName>
        <fullName evidence="1">Proteasome activator complex subunit 4-like HEAT repeat-like domain-containing protein</fullName>
    </recommendedName>
</protein>
<dbReference type="EMBL" id="CAJOBI010350841">
    <property type="protein sequence ID" value="CAF5221079.1"/>
    <property type="molecule type" value="Genomic_DNA"/>
</dbReference>
<feature type="domain" description="Proteasome activator complex subunit 4-like HEAT repeat-like" evidence="1">
    <location>
        <begin position="26"/>
        <end position="92"/>
    </location>
</feature>
<comment type="caution">
    <text evidence="2">The sequence shown here is derived from an EMBL/GenBank/DDBJ whole genome shotgun (WGS) entry which is preliminary data.</text>
</comment>
<feature type="non-terminal residue" evidence="2">
    <location>
        <position position="1"/>
    </location>
</feature>
<evidence type="ECO:0000259" key="1">
    <source>
        <dbReference type="Pfam" id="PF23096"/>
    </source>
</evidence>
<sequence length="96" mass="11393">TWRQQETTMSLMWLLLQKRVPIPSSCIRTFVDFLVHDNVELRKISEEGITAFSRLQKPGRIYVEKTLEEILQRPVNVDECRPGDRDDNLWVTIDDY</sequence>
<dbReference type="Proteomes" id="UP000663824">
    <property type="component" value="Unassembled WGS sequence"/>
</dbReference>
<dbReference type="AlphaFoldDB" id="A0A817AIH3"/>
<accession>A0A817AIH3</accession>
<dbReference type="InterPro" id="IPR055455">
    <property type="entry name" value="HEAT_PSME4"/>
</dbReference>
<dbReference type="Pfam" id="PF23096">
    <property type="entry name" value="HEAT_PSME4"/>
    <property type="match status" value="1"/>
</dbReference>